<evidence type="ECO:0000256" key="1">
    <source>
        <dbReference type="ARBA" id="ARBA00009500"/>
    </source>
</evidence>
<dbReference type="CDD" id="cd02043">
    <property type="entry name" value="serpinP_plants"/>
    <property type="match status" value="1"/>
</dbReference>
<accession>A0A7J7C5J9</accession>
<dbReference type="AlphaFoldDB" id="A0A7J7C5J9"/>
<sequence length="401" mass="44745">MGFPKMMKTAQALYSRVLCDTIKSQTARSMELSERLLSNVKERNVVFSPLSIQVLLSLTAAGSNGRTKDQLLGFLNCKSKEQLSSFSSDLMSSVLVDGASMGGPRLSFTNGVWFDKSVALKPSFKHVIDNFYRAALKQVDFRTKPNEARDQINSWAEKETNGLIKEILPVDSVDTLTRLILANALYFKGTWDEKFDPSTTKDYDFHLLNGSSVHVPFMTSDERQFVRAFDGFKVLRLPYRQGQDKRNFSMYIFLPDARDGLPALVKKLGSKSGLLDLHLLDELVEVGDFRIPKFKVSFHFEASKLLNGLGLELEDADLTEMADSKGEKLEITAIFHKAFIDVNEEGTEAAAVSTLFVGSSCMPSEIQSIDFVADHPFLFIIREDVTGAYLFVGQILDPLSG</sequence>
<dbReference type="InterPro" id="IPR036186">
    <property type="entry name" value="Serpin_sf"/>
</dbReference>
<feature type="domain" description="Serpin" evidence="5">
    <location>
        <begin position="30"/>
        <end position="398"/>
    </location>
</feature>
<dbReference type="PROSITE" id="PS00284">
    <property type="entry name" value="SERPIN"/>
    <property type="match status" value="1"/>
</dbReference>
<proteinExistence type="inferred from homology"/>
<evidence type="ECO:0000313" key="6">
    <source>
        <dbReference type="EMBL" id="KAF5729097.1"/>
    </source>
</evidence>
<dbReference type="SUPFAM" id="SSF56574">
    <property type="entry name" value="Serpins"/>
    <property type="match status" value="1"/>
</dbReference>
<dbReference type="Pfam" id="PF00079">
    <property type="entry name" value="Serpin"/>
    <property type="match status" value="1"/>
</dbReference>
<keyword evidence="2" id="KW-0646">Protease inhibitor</keyword>
<dbReference type="GO" id="GO:0004867">
    <property type="term" value="F:serine-type endopeptidase inhibitor activity"/>
    <property type="evidence" value="ECO:0007669"/>
    <property type="project" value="UniProtKB-KW"/>
</dbReference>
<keyword evidence="3" id="KW-0722">Serine protease inhibitor</keyword>
<dbReference type="SMART" id="SM00093">
    <property type="entry name" value="SERPIN"/>
    <property type="match status" value="1"/>
</dbReference>
<comment type="similarity">
    <text evidence="1 4">Belongs to the serpin family.</text>
</comment>
<dbReference type="PANTHER" id="PTHR11461:SF211">
    <property type="entry name" value="GH10112P-RELATED"/>
    <property type="match status" value="1"/>
</dbReference>
<comment type="caution">
    <text evidence="6">The sequence shown here is derived from an EMBL/GenBank/DDBJ whole genome shotgun (WGS) entry which is preliminary data.</text>
</comment>
<protein>
    <recommendedName>
        <fullName evidence="5">Serpin domain-containing protein</fullName>
    </recommendedName>
</protein>
<dbReference type="GO" id="GO:0005615">
    <property type="term" value="C:extracellular space"/>
    <property type="evidence" value="ECO:0007669"/>
    <property type="project" value="InterPro"/>
</dbReference>
<dbReference type="OrthoDB" id="1063785at2759"/>
<dbReference type="InterPro" id="IPR023796">
    <property type="entry name" value="Serpin_dom"/>
</dbReference>
<dbReference type="InterPro" id="IPR042178">
    <property type="entry name" value="Serpin_sf_1"/>
</dbReference>
<dbReference type="Gene3D" id="2.30.39.10">
    <property type="entry name" value="Alpha-1-antitrypsin, domain 1"/>
    <property type="match status" value="1"/>
</dbReference>
<dbReference type="Gene3D" id="3.30.497.10">
    <property type="entry name" value="Antithrombin, subunit I, domain 2"/>
    <property type="match status" value="1"/>
</dbReference>
<name>A0A7J7C5J9_TRIWF</name>
<dbReference type="InParanoid" id="A0A7J7C5J9"/>
<evidence type="ECO:0000256" key="4">
    <source>
        <dbReference type="RuleBase" id="RU000411"/>
    </source>
</evidence>
<dbReference type="FunFam" id="3.30.497.10:FF:000012">
    <property type="entry name" value="Predicted protein"/>
    <property type="match status" value="1"/>
</dbReference>
<keyword evidence="7" id="KW-1185">Reference proteome</keyword>
<evidence type="ECO:0000256" key="3">
    <source>
        <dbReference type="ARBA" id="ARBA00022900"/>
    </source>
</evidence>
<dbReference type="InterPro" id="IPR042185">
    <property type="entry name" value="Serpin_sf_2"/>
</dbReference>
<organism evidence="6 7">
    <name type="scientific">Tripterygium wilfordii</name>
    <name type="common">Thunder God vine</name>
    <dbReference type="NCBI Taxonomy" id="458696"/>
    <lineage>
        <taxon>Eukaryota</taxon>
        <taxon>Viridiplantae</taxon>
        <taxon>Streptophyta</taxon>
        <taxon>Embryophyta</taxon>
        <taxon>Tracheophyta</taxon>
        <taxon>Spermatophyta</taxon>
        <taxon>Magnoliopsida</taxon>
        <taxon>eudicotyledons</taxon>
        <taxon>Gunneridae</taxon>
        <taxon>Pentapetalae</taxon>
        <taxon>rosids</taxon>
        <taxon>fabids</taxon>
        <taxon>Celastrales</taxon>
        <taxon>Celastraceae</taxon>
        <taxon>Tripterygium</taxon>
    </lineage>
</organism>
<gene>
    <name evidence="6" type="ORF">HS088_TW21G01254</name>
</gene>
<evidence type="ECO:0000259" key="5">
    <source>
        <dbReference type="SMART" id="SM00093"/>
    </source>
</evidence>
<dbReference type="EMBL" id="JAAARO010000021">
    <property type="protein sequence ID" value="KAF5729097.1"/>
    <property type="molecule type" value="Genomic_DNA"/>
</dbReference>
<dbReference type="PANTHER" id="PTHR11461">
    <property type="entry name" value="SERINE PROTEASE INHIBITOR, SERPIN"/>
    <property type="match status" value="1"/>
</dbReference>
<evidence type="ECO:0000313" key="7">
    <source>
        <dbReference type="Proteomes" id="UP000593562"/>
    </source>
</evidence>
<reference evidence="6 7" key="1">
    <citation type="journal article" date="2020" name="Nat. Commun.">
        <title>Genome of Tripterygium wilfordii and identification of cytochrome P450 involved in triptolide biosynthesis.</title>
        <authorList>
            <person name="Tu L."/>
            <person name="Su P."/>
            <person name="Zhang Z."/>
            <person name="Gao L."/>
            <person name="Wang J."/>
            <person name="Hu T."/>
            <person name="Zhou J."/>
            <person name="Zhang Y."/>
            <person name="Zhao Y."/>
            <person name="Liu Y."/>
            <person name="Song Y."/>
            <person name="Tong Y."/>
            <person name="Lu Y."/>
            <person name="Yang J."/>
            <person name="Xu C."/>
            <person name="Jia M."/>
            <person name="Peters R.J."/>
            <person name="Huang L."/>
            <person name="Gao W."/>
        </authorList>
    </citation>
    <scope>NUCLEOTIDE SEQUENCE [LARGE SCALE GENOMIC DNA]</scope>
    <source>
        <strain evidence="7">cv. XIE 37</strain>
        <tissue evidence="6">Leaf</tissue>
    </source>
</reference>
<evidence type="ECO:0000256" key="2">
    <source>
        <dbReference type="ARBA" id="ARBA00022690"/>
    </source>
</evidence>
<dbReference type="InterPro" id="IPR000215">
    <property type="entry name" value="Serpin_fam"/>
</dbReference>
<dbReference type="Proteomes" id="UP000593562">
    <property type="component" value="Unassembled WGS sequence"/>
</dbReference>
<dbReference type="InterPro" id="IPR023795">
    <property type="entry name" value="Serpin_CS"/>
</dbReference>